<sequence length="222" mass="24177">MATVQRQPLAAQAAQLLLDRIKAGEWRLGHKLPGETTLAAQLGVGRSTLREAIRELAGQGVLESRQGAGVFVTALDVTEDWDAVLRRADIRTVIEARVAIEAEAAALAAERRTPADLRAMRRALSARALASDSVEHLVDADTAFHRTVIVAAHNEILLQLFDAFVPRVHRAMAEMLRIRPMTDPAADHRAHERLFEAIRARAADTAADASRVHLSTLKAALT</sequence>
<dbReference type="PROSITE" id="PS50949">
    <property type="entry name" value="HTH_GNTR"/>
    <property type="match status" value="1"/>
</dbReference>
<dbReference type="PANTHER" id="PTHR43537:SF47">
    <property type="entry name" value="REGULATORY PROTEIN GNTR HTH"/>
    <property type="match status" value="1"/>
</dbReference>
<dbReference type="HOGENOM" id="CLU_017584_9_2_11"/>
<accession>W5TEI5</accession>
<dbReference type="InterPro" id="IPR011711">
    <property type="entry name" value="GntR_C"/>
</dbReference>
<gene>
    <name evidence="5" type="ORF">NONO_c25780</name>
</gene>
<dbReference type="InterPro" id="IPR000524">
    <property type="entry name" value="Tscrpt_reg_HTH_GntR"/>
</dbReference>
<dbReference type="Pfam" id="PF00392">
    <property type="entry name" value="GntR"/>
    <property type="match status" value="1"/>
</dbReference>
<dbReference type="SUPFAM" id="SSF48008">
    <property type="entry name" value="GntR ligand-binding domain-like"/>
    <property type="match status" value="1"/>
</dbReference>
<dbReference type="InterPro" id="IPR036390">
    <property type="entry name" value="WH_DNA-bd_sf"/>
</dbReference>
<name>W5TEI5_9NOCA</name>
<protein>
    <submittedName>
        <fullName evidence="5">Transcriptional regulator</fullName>
    </submittedName>
</protein>
<dbReference type="Pfam" id="PF07729">
    <property type="entry name" value="FCD"/>
    <property type="match status" value="1"/>
</dbReference>
<dbReference type="PRINTS" id="PR00035">
    <property type="entry name" value="HTHGNTR"/>
</dbReference>
<organism evidence="5 6">
    <name type="scientific">Nocardia nova SH22a</name>
    <dbReference type="NCBI Taxonomy" id="1415166"/>
    <lineage>
        <taxon>Bacteria</taxon>
        <taxon>Bacillati</taxon>
        <taxon>Actinomycetota</taxon>
        <taxon>Actinomycetes</taxon>
        <taxon>Mycobacteriales</taxon>
        <taxon>Nocardiaceae</taxon>
        <taxon>Nocardia</taxon>
    </lineage>
</organism>
<proteinExistence type="predicted"/>
<evidence type="ECO:0000259" key="4">
    <source>
        <dbReference type="PROSITE" id="PS50949"/>
    </source>
</evidence>
<dbReference type="SMART" id="SM00345">
    <property type="entry name" value="HTH_GNTR"/>
    <property type="match status" value="1"/>
</dbReference>
<dbReference type="SMART" id="SM00895">
    <property type="entry name" value="FCD"/>
    <property type="match status" value="1"/>
</dbReference>
<dbReference type="SUPFAM" id="SSF46785">
    <property type="entry name" value="Winged helix' DNA-binding domain"/>
    <property type="match status" value="1"/>
</dbReference>
<dbReference type="CDD" id="cd07377">
    <property type="entry name" value="WHTH_GntR"/>
    <property type="match status" value="1"/>
</dbReference>
<dbReference type="Gene3D" id="1.10.10.10">
    <property type="entry name" value="Winged helix-like DNA-binding domain superfamily/Winged helix DNA-binding domain"/>
    <property type="match status" value="1"/>
</dbReference>
<dbReference type="AlphaFoldDB" id="W5TEI5"/>
<dbReference type="Proteomes" id="UP000019150">
    <property type="component" value="Chromosome"/>
</dbReference>
<dbReference type="GO" id="GO:0003677">
    <property type="term" value="F:DNA binding"/>
    <property type="evidence" value="ECO:0007669"/>
    <property type="project" value="UniProtKB-KW"/>
</dbReference>
<evidence type="ECO:0000256" key="1">
    <source>
        <dbReference type="ARBA" id="ARBA00023015"/>
    </source>
</evidence>
<dbReference type="RefSeq" id="WP_038552891.1">
    <property type="nucleotide sequence ID" value="NZ_CP006850.1"/>
</dbReference>
<dbReference type="InterPro" id="IPR036388">
    <property type="entry name" value="WH-like_DNA-bd_sf"/>
</dbReference>
<dbReference type="GO" id="GO:0003700">
    <property type="term" value="F:DNA-binding transcription factor activity"/>
    <property type="evidence" value="ECO:0007669"/>
    <property type="project" value="InterPro"/>
</dbReference>
<feature type="domain" description="HTH gntR-type" evidence="4">
    <location>
        <begin position="7"/>
        <end position="75"/>
    </location>
</feature>
<keyword evidence="6" id="KW-1185">Reference proteome</keyword>
<dbReference type="OrthoDB" id="3575876at2"/>
<evidence type="ECO:0000313" key="5">
    <source>
        <dbReference type="EMBL" id="AHH17373.1"/>
    </source>
</evidence>
<keyword evidence="3" id="KW-0804">Transcription</keyword>
<reference evidence="5 6" key="1">
    <citation type="journal article" date="2014" name="Appl. Environ. Microbiol.">
        <title>Insights into the Microbial Degradation of Rubber and Gutta-Percha by Analysis of the Complete Genome of Nocardia nova SH22a.</title>
        <authorList>
            <person name="Luo Q."/>
            <person name="Hiessl S."/>
            <person name="Poehlein A."/>
            <person name="Daniel R."/>
            <person name="Steinbuchel A."/>
        </authorList>
    </citation>
    <scope>NUCLEOTIDE SEQUENCE [LARGE SCALE GENOMIC DNA]</scope>
    <source>
        <strain evidence="5">SH22a</strain>
    </source>
</reference>
<dbReference type="EMBL" id="CP006850">
    <property type="protein sequence ID" value="AHH17373.1"/>
    <property type="molecule type" value="Genomic_DNA"/>
</dbReference>
<evidence type="ECO:0000256" key="2">
    <source>
        <dbReference type="ARBA" id="ARBA00023125"/>
    </source>
</evidence>
<keyword evidence="1" id="KW-0805">Transcription regulation</keyword>
<dbReference type="KEGG" id="nno:NONO_c25780"/>
<dbReference type="PATRIC" id="fig|1415166.3.peg.2639"/>
<evidence type="ECO:0000313" key="6">
    <source>
        <dbReference type="Proteomes" id="UP000019150"/>
    </source>
</evidence>
<dbReference type="Gene3D" id="1.20.120.530">
    <property type="entry name" value="GntR ligand-binding domain-like"/>
    <property type="match status" value="1"/>
</dbReference>
<dbReference type="InterPro" id="IPR008920">
    <property type="entry name" value="TF_FadR/GntR_C"/>
</dbReference>
<dbReference type="STRING" id="1415166.NONO_c25780"/>
<keyword evidence="2" id="KW-0238">DNA-binding</keyword>
<dbReference type="eggNOG" id="COG2186">
    <property type="taxonomic scope" value="Bacteria"/>
</dbReference>
<dbReference type="PANTHER" id="PTHR43537">
    <property type="entry name" value="TRANSCRIPTIONAL REGULATOR, GNTR FAMILY"/>
    <property type="match status" value="1"/>
</dbReference>
<evidence type="ECO:0000256" key="3">
    <source>
        <dbReference type="ARBA" id="ARBA00023163"/>
    </source>
</evidence>